<evidence type="ECO:0000256" key="1">
    <source>
        <dbReference type="SAM" id="MobiDB-lite"/>
    </source>
</evidence>
<reference evidence="2" key="2">
    <citation type="submission" date="2020-09" db="EMBL/GenBank/DDBJ databases">
        <authorList>
            <person name="Sun Q."/>
            <person name="Ohkuma M."/>
        </authorList>
    </citation>
    <scope>NUCLEOTIDE SEQUENCE</scope>
    <source>
        <strain evidence="2">JCM 15759</strain>
    </source>
</reference>
<dbReference type="Proteomes" id="UP000656367">
    <property type="component" value="Unassembled WGS sequence"/>
</dbReference>
<gene>
    <name evidence="2" type="ORF">GCM10009006_36430</name>
</gene>
<feature type="compositionally biased region" description="Polar residues" evidence="1">
    <location>
        <begin position="1"/>
        <end position="13"/>
    </location>
</feature>
<dbReference type="RefSeq" id="WP_188854001.1">
    <property type="nucleotide sequence ID" value="NZ_BMON01000008.1"/>
</dbReference>
<accession>A0A830FRX1</accession>
<organism evidence="2 3">
    <name type="scientific">Haloarcula argentinensis</name>
    <dbReference type="NCBI Taxonomy" id="43776"/>
    <lineage>
        <taxon>Archaea</taxon>
        <taxon>Methanobacteriati</taxon>
        <taxon>Methanobacteriota</taxon>
        <taxon>Stenosarchaea group</taxon>
        <taxon>Halobacteria</taxon>
        <taxon>Halobacteriales</taxon>
        <taxon>Haloarculaceae</taxon>
        <taxon>Haloarcula</taxon>
    </lineage>
</organism>
<dbReference type="OrthoDB" id="216891at2157"/>
<name>A0A830FRX1_HALAR</name>
<sequence length="122" mass="13306">MKTAESPTTTSECSPPDQWISRQPSGTRGLDFQQIRERQSTTWNAALDADVDVTKGGRPDLFLVSFDGDCPVNGSLAEHPNGIHAGWGSCEVFQATPVCPHLCVLRQYAALGDLDFPMREQA</sequence>
<evidence type="ECO:0008006" key="4">
    <source>
        <dbReference type="Google" id="ProtNLM"/>
    </source>
</evidence>
<evidence type="ECO:0000313" key="2">
    <source>
        <dbReference type="EMBL" id="GGM51969.1"/>
    </source>
</evidence>
<dbReference type="AlphaFoldDB" id="A0A830FRX1"/>
<feature type="region of interest" description="Disordered" evidence="1">
    <location>
        <begin position="1"/>
        <end position="28"/>
    </location>
</feature>
<proteinExistence type="predicted"/>
<reference evidence="2" key="1">
    <citation type="journal article" date="2014" name="Int. J. Syst. Evol. Microbiol.">
        <title>Complete genome sequence of Corynebacterium casei LMG S-19264T (=DSM 44701T), isolated from a smear-ripened cheese.</title>
        <authorList>
            <consortium name="US DOE Joint Genome Institute (JGI-PGF)"/>
            <person name="Walter F."/>
            <person name="Albersmeier A."/>
            <person name="Kalinowski J."/>
            <person name="Ruckert C."/>
        </authorList>
    </citation>
    <scope>NUCLEOTIDE SEQUENCE</scope>
    <source>
        <strain evidence="2">JCM 15759</strain>
    </source>
</reference>
<dbReference type="EMBL" id="BMON01000008">
    <property type="protein sequence ID" value="GGM51969.1"/>
    <property type="molecule type" value="Genomic_DNA"/>
</dbReference>
<protein>
    <recommendedName>
        <fullName evidence="4">SWIM-type domain-containing protein</fullName>
    </recommendedName>
</protein>
<evidence type="ECO:0000313" key="3">
    <source>
        <dbReference type="Proteomes" id="UP000656367"/>
    </source>
</evidence>
<comment type="caution">
    <text evidence="2">The sequence shown here is derived from an EMBL/GenBank/DDBJ whole genome shotgun (WGS) entry which is preliminary data.</text>
</comment>